<feature type="compositionally biased region" description="Basic and acidic residues" evidence="1">
    <location>
        <begin position="1074"/>
        <end position="1094"/>
    </location>
</feature>
<reference evidence="2" key="1">
    <citation type="submission" date="2014-11" db="EMBL/GenBank/DDBJ databases">
        <authorList>
            <person name="Otto D Thomas"/>
            <person name="Naeem Raeece"/>
        </authorList>
    </citation>
    <scope>NUCLEOTIDE SEQUENCE</scope>
</reference>
<feature type="region of interest" description="Disordered" evidence="1">
    <location>
        <begin position="437"/>
        <end position="535"/>
    </location>
</feature>
<feature type="compositionally biased region" description="Polar residues" evidence="1">
    <location>
        <begin position="295"/>
        <end position="304"/>
    </location>
</feature>
<feature type="compositionally biased region" description="Basic and acidic residues" evidence="1">
    <location>
        <begin position="605"/>
        <end position="630"/>
    </location>
</feature>
<feature type="compositionally biased region" description="Basic and acidic residues" evidence="1">
    <location>
        <begin position="1434"/>
        <end position="1443"/>
    </location>
</feature>
<gene>
    <name evidence="2" type="ORF">Cvel_19907</name>
</gene>
<feature type="compositionally biased region" description="Basic and acidic residues" evidence="1">
    <location>
        <begin position="944"/>
        <end position="955"/>
    </location>
</feature>
<dbReference type="VEuPathDB" id="CryptoDB:Cvel_19907"/>
<name>A0A0G4G2A5_9ALVE</name>
<feature type="compositionally biased region" description="Polar residues" evidence="1">
    <location>
        <begin position="961"/>
        <end position="981"/>
    </location>
</feature>
<feature type="compositionally biased region" description="Low complexity" evidence="1">
    <location>
        <begin position="1097"/>
        <end position="1106"/>
    </location>
</feature>
<evidence type="ECO:0000256" key="1">
    <source>
        <dbReference type="SAM" id="MobiDB-lite"/>
    </source>
</evidence>
<feature type="compositionally biased region" description="Basic and acidic residues" evidence="1">
    <location>
        <begin position="714"/>
        <end position="725"/>
    </location>
</feature>
<feature type="region of interest" description="Disordered" evidence="1">
    <location>
        <begin position="100"/>
        <end position="190"/>
    </location>
</feature>
<sequence length="1634" mass="173482">MGNAPTAKRDKETGTGRGGDGAPGQAVAGQTGAHGPAGGLQGIFSKQEKGPKIHKGLLVETTRKTFQLLFPDSTLEGAWVRAFTEACQEGIREKALHMHRQTNSTTQEGSVPSLSLSLSASGLSTSQPNPNNPNQNLTSSSPHIHKGPFVPSFEGHSLLNATSALMREDEHERSPSGKEEGRGREEGSMESFIHGETCRITLMSGMPPHTETPKTPRRLFAHPGGPIAATPLSLGQMQREPPPASLSTQGGVDAPPQADLLHGNVSRPPMQRGRGRCRGSLLESILNRTPRRGPSRSNSMQQTGARVDTAAAVEQEKEKERRPCWTNRLRRGMGVHGRADNPAAGVTDTPSDPPRRPRNAATVASVGRWTVSLSPAQPSSPLERDGGGHMSGWRGPELQRGEGGIGVHPLPSTLGGSVSTGGPPRGEGFGCLRQHQVGGRENEKENFFRPQDGGAPLSSPSAPPPNHLSHTVSFPTKQTTHAAFDPPARHLVTVSGSDPPEDRPCRDPYETSIGGVHDEEEEVEGATASMEEKEVAGMGVESGWLGREGGELESDGISALLDPVGSCRGGAALLLLSPAGGSLEPCDPRLLPPPEASVEIGIEESPAREEDAGGGVGEREQEGQEGRGASENDMLAEMTRLADSSRLVPSVSSPLELKNEEEGECRKEEKSMRAVEAEEGEASSGTLERNHGCLTASESDGKEETVGEFQAAQRIERGLHSDERLGGLVSQSPPPPLAVAVAVAAAAATAAVDKKQKGERIEDAYGSSLDARRHLTSPPLPTVPSAGPAGEIPLSTDADTVGGGAPDDEGGRPGDAQQSQSVPLQLLPESRREVEKEEGEEEEKVEERGEDSCESNGGEGGGKFGSPSSFLSACEEEEEEEDRDRHDRERDSPPESNEDSQEPPDTLDVAPAASPKSPSQNDPSPPVATVDSSTLNAEALTSHEPPEEQYRRGVDTEEAENMSQSNPEVSQFFSTALSATTPVEEKEEEDDTPSAAPQPDRTPDSGAAREGPHCRREWIVGAAAAEPVGEGIEEKEEAAPTPSTEKEESFGSEEIDSGCGFASPNKARGVGECIHTEKGGETETMHGKGRDSRQVDAAAASLALSAVEKEREMNLTVSNGDQRESEGEEGQMADGRMMSNSKEGHTTTEIVHADHEESLSETESEGELKEEGGKQTVKNSDYLPPPSVASQESEEEYFKKKSNGVSLPVFLPLPVHSHTQPPARRQSSLAREPAALFAVEREQGLGSVRENPNRSSAPPLSEEKSEAVSSPMHSAASPAASQRRSSLSPRMAPSPVLPSYRRIGGETSLRLSSPEDSSPLLGRTREDPVGMDSAESGNRGGGNEYSYSGGHRGSALTHLVGAAVKKNSGPPSLPLAQQQQQQQQQKHLPVRTFPKASAPLPDGSLRGLMGSSAVMDGAAAWASQHPLPPSFSFRQREKEREQVRNQCEPSKAPQERKRGEKEGGRELDGRIPLSVQSDAGSVGSKRTTASFDQPVSGIQMQMGRGRLGLRPGPGAVSGQASAVREGTGPYHVNESAAMQMLRGDTDSVTRALSSRLDAHREQRRRFLGASSIEKSLPVSVSESWSDASASGERERERAMERERETVRMEVDDLLDQVTFISGGGGGLLSQSNNV</sequence>
<feature type="compositionally biased region" description="Basic and acidic residues" evidence="1">
    <location>
        <begin position="1142"/>
        <end position="1158"/>
    </location>
</feature>
<feature type="compositionally biased region" description="Low complexity" evidence="1">
    <location>
        <begin position="1578"/>
        <end position="1590"/>
    </location>
</feature>
<feature type="compositionally biased region" description="Basic and acidic residues" evidence="1">
    <location>
        <begin position="657"/>
        <end position="676"/>
    </location>
</feature>
<feature type="compositionally biased region" description="Low complexity" evidence="1">
    <location>
        <begin position="644"/>
        <end position="656"/>
    </location>
</feature>
<feature type="compositionally biased region" description="Polar residues" evidence="1">
    <location>
        <begin position="1474"/>
        <end position="1497"/>
    </location>
</feature>
<feature type="compositionally biased region" description="Basic and acidic residues" evidence="1">
    <location>
        <begin position="500"/>
        <end position="509"/>
    </location>
</feature>
<feature type="compositionally biased region" description="Low complexity" evidence="1">
    <location>
        <begin position="817"/>
        <end position="828"/>
    </location>
</feature>
<feature type="region of interest" description="Disordered" evidence="1">
    <location>
        <begin position="204"/>
        <end position="224"/>
    </location>
</feature>
<feature type="compositionally biased region" description="Low complexity" evidence="1">
    <location>
        <begin position="1019"/>
        <end position="1030"/>
    </location>
</feature>
<feature type="compositionally biased region" description="Basic and acidic residues" evidence="1">
    <location>
        <begin position="166"/>
        <end position="187"/>
    </location>
</feature>
<organism evidence="2">
    <name type="scientific">Chromera velia CCMP2878</name>
    <dbReference type="NCBI Taxonomy" id="1169474"/>
    <lineage>
        <taxon>Eukaryota</taxon>
        <taxon>Sar</taxon>
        <taxon>Alveolata</taxon>
        <taxon>Colpodellida</taxon>
        <taxon>Chromeraceae</taxon>
        <taxon>Chromera</taxon>
    </lineage>
</organism>
<feature type="region of interest" description="Disordered" evidence="1">
    <location>
        <begin position="1"/>
        <end position="44"/>
    </location>
</feature>
<feature type="compositionally biased region" description="Polar residues" evidence="1">
    <location>
        <begin position="1217"/>
        <end position="1229"/>
    </location>
</feature>
<feature type="compositionally biased region" description="Basic and acidic residues" evidence="1">
    <location>
        <begin position="752"/>
        <end position="763"/>
    </location>
</feature>
<feature type="compositionally biased region" description="Low complexity" evidence="1">
    <location>
        <begin position="1267"/>
        <end position="1290"/>
    </location>
</feature>
<feature type="region of interest" description="Disordered" evidence="1">
    <location>
        <begin position="600"/>
        <end position="1497"/>
    </location>
</feature>
<protein>
    <submittedName>
        <fullName evidence="2">Uncharacterized protein</fullName>
    </submittedName>
</protein>
<feature type="region of interest" description="Disordered" evidence="1">
    <location>
        <begin position="236"/>
        <end position="321"/>
    </location>
</feature>
<feature type="region of interest" description="Disordered" evidence="1">
    <location>
        <begin position="333"/>
        <end position="364"/>
    </location>
</feature>
<feature type="compositionally biased region" description="Basic and acidic residues" evidence="1">
    <location>
        <begin position="883"/>
        <end position="893"/>
    </location>
</feature>
<feature type="region of interest" description="Disordered" evidence="1">
    <location>
        <begin position="1576"/>
        <end position="1604"/>
    </location>
</feature>
<feature type="compositionally biased region" description="Polar residues" evidence="1">
    <location>
        <begin position="471"/>
        <end position="481"/>
    </location>
</feature>
<feature type="compositionally biased region" description="Basic and acidic residues" evidence="1">
    <location>
        <begin position="438"/>
        <end position="447"/>
    </location>
</feature>
<feature type="compositionally biased region" description="Basic and acidic residues" evidence="1">
    <location>
        <begin position="1591"/>
        <end position="1604"/>
    </location>
</feature>
<evidence type="ECO:0000313" key="2">
    <source>
        <dbReference type="EMBL" id="CEM22255.1"/>
    </source>
</evidence>
<dbReference type="EMBL" id="CDMZ01000828">
    <property type="protein sequence ID" value="CEM22255.1"/>
    <property type="molecule type" value="Genomic_DNA"/>
</dbReference>
<accession>A0A0G4G2A5</accession>
<proteinExistence type="predicted"/>
<feature type="compositionally biased region" description="Low complexity" evidence="1">
    <location>
        <begin position="738"/>
        <end position="751"/>
    </location>
</feature>
<feature type="compositionally biased region" description="Low complexity" evidence="1">
    <location>
        <begin position="110"/>
        <end position="142"/>
    </location>
</feature>
<feature type="compositionally biased region" description="Basic and acidic residues" evidence="1">
    <location>
        <begin position="1453"/>
        <end position="1469"/>
    </location>
</feature>